<evidence type="ECO:0000313" key="3">
    <source>
        <dbReference type="Proteomes" id="UP000286415"/>
    </source>
</evidence>
<dbReference type="PANTHER" id="PTHR15960:SF5">
    <property type="entry name" value="LD44032P"/>
    <property type="match status" value="1"/>
</dbReference>
<protein>
    <submittedName>
        <fullName evidence="2">Uncharacterized protein</fullName>
    </submittedName>
</protein>
<name>A0A419PRY5_CLOSI</name>
<feature type="compositionally biased region" description="Polar residues" evidence="1">
    <location>
        <begin position="893"/>
        <end position="905"/>
    </location>
</feature>
<dbReference type="GO" id="GO:0043130">
    <property type="term" value="F:ubiquitin binding"/>
    <property type="evidence" value="ECO:0007669"/>
    <property type="project" value="InterPro"/>
</dbReference>
<dbReference type="AlphaFoldDB" id="A0A419PRY5"/>
<feature type="compositionally biased region" description="Basic residues" evidence="1">
    <location>
        <begin position="348"/>
        <end position="357"/>
    </location>
</feature>
<dbReference type="InParanoid" id="A0A419PRY5"/>
<organism evidence="2 3">
    <name type="scientific">Clonorchis sinensis</name>
    <name type="common">Chinese liver fluke</name>
    <dbReference type="NCBI Taxonomy" id="79923"/>
    <lineage>
        <taxon>Eukaryota</taxon>
        <taxon>Metazoa</taxon>
        <taxon>Spiralia</taxon>
        <taxon>Lophotrochozoa</taxon>
        <taxon>Platyhelminthes</taxon>
        <taxon>Trematoda</taxon>
        <taxon>Digenea</taxon>
        <taxon>Opisthorchiida</taxon>
        <taxon>Opisthorchiata</taxon>
        <taxon>Opisthorchiidae</taxon>
        <taxon>Clonorchis</taxon>
    </lineage>
</organism>
<dbReference type="EMBL" id="NIRI02000010">
    <property type="protein sequence ID" value="KAG5453900.1"/>
    <property type="molecule type" value="Genomic_DNA"/>
</dbReference>
<dbReference type="InterPro" id="IPR038870">
    <property type="entry name" value="UBAP1"/>
</dbReference>
<keyword evidence="3" id="KW-1185">Reference proteome</keyword>
<evidence type="ECO:0000256" key="1">
    <source>
        <dbReference type="SAM" id="MobiDB-lite"/>
    </source>
</evidence>
<feature type="region of interest" description="Disordered" evidence="1">
    <location>
        <begin position="317"/>
        <end position="364"/>
    </location>
</feature>
<feature type="region of interest" description="Disordered" evidence="1">
    <location>
        <begin position="880"/>
        <end position="905"/>
    </location>
</feature>
<feature type="region of interest" description="Disordered" evidence="1">
    <location>
        <begin position="1"/>
        <end position="22"/>
    </location>
</feature>
<proteinExistence type="predicted"/>
<comment type="caution">
    <text evidence="2">The sequence shown here is derived from an EMBL/GenBank/DDBJ whole genome shotgun (WGS) entry which is preliminary data.</text>
</comment>
<feature type="region of interest" description="Disordered" evidence="1">
    <location>
        <begin position="429"/>
        <end position="486"/>
    </location>
</feature>
<feature type="region of interest" description="Disordered" evidence="1">
    <location>
        <begin position="601"/>
        <end position="624"/>
    </location>
</feature>
<reference evidence="2 3" key="2">
    <citation type="journal article" date="2021" name="Genomics">
        <title>High-quality reference genome for Clonorchis sinensis.</title>
        <authorList>
            <person name="Young N.D."/>
            <person name="Stroehlein A.J."/>
            <person name="Kinkar L."/>
            <person name="Wang T."/>
            <person name="Sohn W.M."/>
            <person name="Chang B.C.H."/>
            <person name="Kaur P."/>
            <person name="Weisz D."/>
            <person name="Dudchenko O."/>
            <person name="Aiden E.L."/>
            <person name="Korhonen P.K."/>
            <person name="Gasser R.B."/>
        </authorList>
    </citation>
    <scope>NUCLEOTIDE SEQUENCE [LARGE SCALE GENOMIC DNA]</scope>
    <source>
        <strain evidence="2">Cs-k2</strain>
    </source>
</reference>
<sequence>MTPSRCLAPMPPEGSTRGEILPDSPNLGMNSRDAEVSGPSGHLVNLAVYQSCFLPGGVAATHRRGSKAERLSFYDYYIISWILTKTQRGELARAVLLYVCQSLLLRSQDTWRLLVLLFDLPGSFPPFSWLCEKNLSRKSVDWHMERVAKPAQPIRCGQFIYRRVFIIYIYINEIRRTLWLYGSEALVSTLMLLSLMMMAQLLVRNASSSAASASSLRVIITPSVDSSGPRRSAVAPLRCLTAMPPEGSTRAGILPGCPSLDRGIREAEVEFEPRIFCWDGAWASNPKTEYVVASTVFRAATLFLWLTAIPLQRKNEGRDAARLPKPRQQQSSCRGWFRPKNLPSMDSRHRHQAHQKQKQQQPLIPWDSRMVAEVDVVCRSKVPHIPEFDIDACAPPSLSEYEYDFILERQILADYEQYWDQKRRVECSTPVSLSNPTDQPSSPRIGSSTPTVAISPGPVAVTATSTESSKSDPQSKLAVPSDSSAKIDIAEPVPEPLPNMPVAARHLLSGRVLQPDRTVTPSEPSLSNVSKHVPESTVYLRDFDTGPDDPFANAELKTINDLEELRNVLLSSPVDTRDMQPTLKQHTRQLTPPSTVIVQDGFSTSPPINPPPPSNEQSIQHPRAPPPFGPLALNFTTSGFSPAFRPRFTPHQSLHVGSVSGSNTANALNGLAVLPGRSLSSSVPNFEAAGLTERPNSVAGVVLSSSPHPPIPNKSIHAFERRLPTGASQQRSGFPQPVSRTPAELDALVGMLVDWTKQAGWPESRARSLLQIPQNRTRFSQLTMDKAKQQLTEQLHLVQLLLNEYAPVGGSSNRLSEQTAVVAVSAFPHDFLKARQFAKVALDLEQCGHPQEVTQSFLLDARLNHEATLAQFLSALPRPAVSPRTVPAPGPSWQGTPITRPQTKR</sequence>
<gene>
    <name evidence="2" type="ORF">CSKR_111423</name>
</gene>
<feature type="compositionally biased region" description="Polar residues" evidence="1">
    <location>
        <begin position="429"/>
        <end position="452"/>
    </location>
</feature>
<reference evidence="2 3" key="1">
    <citation type="journal article" date="2018" name="Biotechnol. Adv.">
        <title>Improved genomic resources and new bioinformatic workflow for the carcinogenic parasite Clonorchis sinensis: Biotechnological implications.</title>
        <authorList>
            <person name="Wang D."/>
            <person name="Korhonen P.K."/>
            <person name="Gasser R.B."/>
            <person name="Young N.D."/>
        </authorList>
    </citation>
    <scope>NUCLEOTIDE SEQUENCE [LARGE SCALE GENOMIC DNA]</scope>
    <source>
        <strain evidence="2">Cs-k2</strain>
    </source>
</reference>
<dbReference type="GO" id="GO:0000813">
    <property type="term" value="C:ESCRT I complex"/>
    <property type="evidence" value="ECO:0007669"/>
    <property type="project" value="InterPro"/>
</dbReference>
<dbReference type="Proteomes" id="UP000286415">
    <property type="component" value="Unassembled WGS sequence"/>
</dbReference>
<accession>A0A419PRY5</accession>
<evidence type="ECO:0000313" key="2">
    <source>
        <dbReference type="EMBL" id="KAG5453900.1"/>
    </source>
</evidence>
<dbReference type="GO" id="GO:0043162">
    <property type="term" value="P:ubiquitin-dependent protein catabolic process via the multivesicular body sorting pathway"/>
    <property type="evidence" value="ECO:0007669"/>
    <property type="project" value="InterPro"/>
</dbReference>
<feature type="compositionally biased region" description="Polar residues" evidence="1">
    <location>
        <begin position="462"/>
        <end position="474"/>
    </location>
</feature>
<dbReference type="OrthoDB" id="2018023at2759"/>
<dbReference type="PANTHER" id="PTHR15960">
    <property type="entry name" value="LD44032P"/>
    <property type="match status" value="1"/>
</dbReference>